<dbReference type="EMBL" id="JAQQBS010000004">
    <property type="protein sequence ID" value="KAK0169723.1"/>
    <property type="molecule type" value="Genomic_DNA"/>
</dbReference>
<feature type="domain" description="CCHC-type" evidence="3">
    <location>
        <begin position="195"/>
        <end position="208"/>
    </location>
</feature>
<comment type="caution">
    <text evidence="4">The sequence shown here is derived from an EMBL/GenBank/DDBJ whole genome shotgun (WGS) entry which is preliminary data.</text>
</comment>
<accession>A0AA39FHR1</accession>
<organism evidence="4 5">
    <name type="scientific">Microctonus aethiopoides</name>
    <dbReference type="NCBI Taxonomy" id="144406"/>
    <lineage>
        <taxon>Eukaryota</taxon>
        <taxon>Metazoa</taxon>
        <taxon>Ecdysozoa</taxon>
        <taxon>Arthropoda</taxon>
        <taxon>Hexapoda</taxon>
        <taxon>Insecta</taxon>
        <taxon>Pterygota</taxon>
        <taxon>Neoptera</taxon>
        <taxon>Endopterygota</taxon>
        <taxon>Hymenoptera</taxon>
        <taxon>Apocrita</taxon>
        <taxon>Ichneumonoidea</taxon>
        <taxon>Braconidae</taxon>
        <taxon>Euphorinae</taxon>
        <taxon>Microctonus</taxon>
    </lineage>
</organism>
<name>A0AA39FHR1_9HYME</name>
<dbReference type="PROSITE" id="PS50158">
    <property type="entry name" value="ZF_CCHC"/>
    <property type="match status" value="1"/>
</dbReference>
<reference evidence="4" key="1">
    <citation type="journal article" date="2023" name="bioRxiv">
        <title>Scaffold-level genome assemblies of two parasitoid biocontrol wasps reveal the parthenogenesis mechanism and an associated novel virus.</title>
        <authorList>
            <person name="Inwood S."/>
            <person name="Skelly J."/>
            <person name="Guhlin J."/>
            <person name="Harrop T."/>
            <person name="Goldson S."/>
            <person name="Dearden P."/>
        </authorList>
    </citation>
    <scope>NUCLEOTIDE SEQUENCE</scope>
    <source>
        <strain evidence="4">Irish</strain>
        <tissue evidence="4">Whole body</tissue>
    </source>
</reference>
<keyword evidence="5" id="KW-1185">Reference proteome</keyword>
<proteinExistence type="predicted"/>
<feature type="compositionally biased region" description="Polar residues" evidence="2">
    <location>
        <begin position="92"/>
        <end position="101"/>
    </location>
</feature>
<reference evidence="4" key="2">
    <citation type="submission" date="2023-03" db="EMBL/GenBank/DDBJ databases">
        <authorList>
            <person name="Inwood S.N."/>
            <person name="Skelly J.G."/>
            <person name="Guhlin J."/>
            <person name="Harrop T.W.R."/>
            <person name="Goldson S.G."/>
            <person name="Dearden P.K."/>
        </authorList>
    </citation>
    <scope>NUCLEOTIDE SEQUENCE</scope>
    <source>
        <strain evidence="4">Irish</strain>
        <tissue evidence="4">Whole body</tissue>
    </source>
</reference>
<dbReference type="Proteomes" id="UP001168990">
    <property type="component" value="Unassembled WGS sequence"/>
</dbReference>
<dbReference type="GO" id="GO:0003676">
    <property type="term" value="F:nucleic acid binding"/>
    <property type="evidence" value="ECO:0007669"/>
    <property type="project" value="InterPro"/>
</dbReference>
<protein>
    <recommendedName>
        <fullName evidence="3">CCHC-type domain-containing protein</fullName>
    </recommendedName>
</protein>
<feature type="region of interest" description="Disordered" evidence="2">
    <location>
        <begin position="58"/>
        <end position="101"/>
    </location>
</feature>
<dbReference type="AlphaFoldDB" id="A0AA39FHR1"/>
<keyword evidence="1" id="KW-0863">Zinc-finger</keyword>
<evidence type="ECO:0000259" key="3">
    <source>
        <dbReference type="PROSITE" id="PS50158"/>
    </source>
</evidence>
<evidence type="ECO:0000256" key="2">
    <source>
        <dbReference type="SAM" id="MobiDB-lite"/>
    </source>
</evidence>
<keyword evidence="1" id="KW-0479">Metal-binding</keyword>
<evidence type="ECO:0000313" key="5">
    <source>
        <dbReference type="Proteomes" id="UP001168990"/>
    </source>
</evidence>
<keyword evidence="1" id="KW-0862">Zinc</keyword>
<sequence length="273" mass="31234">MEAERNRQEYEISTKIVSRKCVTIELRPSPTCQRPKSSRDFKTKGEDVFHLSAVNQNSSHHSFVNTGRAKRKREDGTATDIPPNKVKRNNNDENTYSADNSLNTSLDSITASVYNRRQLPKSARGKINNNSSQPPIIITFSEKHNLLTNQEAINKINTDAIYKCDGKQLSILATNKSAHDEIVKFLADLQKSTQCFKCQRHGHRRTNCYREPKCMKCAENHLTSDCNRDENNLKYKCINCHGNNKANDKSRIDVSKSHQRMIGLFIVQFNVIY</sequence>
<dbReference type="GO" id="GO:0008270">
    <property type="term" value="F:zinc ion binding"/>
    <property type="evidence" value="ECO:0007669"/>
    <property type="project" value="UniProtKB-KW"/>
</dbReference>
<gene>
    <name evidence="4" type="ORF">PV328_010367</name>
</gene>
<dbReference type="InterPro" id="IPR001878">
    <property type="entry name" value="Znf_CCHC"/>
</dbReference>
<evidence type="ECO:0000256" key="1">
    <source>
        <dbReference type="PROSITE-ProRule" id="PRU00047"/>
    </source>
</evidence>
<evidence type="ECO:0000313" key="4">
    <source>
        <dbReference type="EMBL" id="KAK0169723.1"/>
    </source>
</evidence>